<feature type="transmembrane region" description="Helical" evidence="8">
    <location>
        <begin position="65"/>
        <end position="85"/>
    </location>
</feature>
<evidence type="ECO:0000256" key="6">
    <source>
        <dbReference type="ARBA" id="ARBA00022989"/>
    </source>
</evidence>
<dbReference type="AlphaFoldDB" id="A0A1V4IHK4"/>
<dbReference type="Gene3D" id="1.20.1530.20">
    <property type="match status" value="1"/>
</dbReference>
<dbReference type="InterPro" id="IPR004776">
    <property type="entry name" value="Mem_transp_PIN-like"/>
</dbReference>
<feature type="transmembrane region" description="Helical" evidence="8">
    <location>
        <begin position="222"/>
        <end position="243"/>
    </location>
</feature>
<sequence length="301" mass="33460">MNINVINQIIILTIMMLVGVGLRKTKIVTDEVEKGLSSILMNLTLPCMIIYSFNFSFSINMLKKAVLILFYSIGIHIFLIILSKIAYFKLKDSKKSVFTFATVFSNCGFVGFPIVQGVFGNIGVFYTSVFTIPFNIFMWSYGVMLFTGERNLKSIKKNLMNPPLMCTLLGVAIFLFSIKLPVPVLNTLRSIGNMTTPIAMFIVGSMLANVKLKEVFKGGDIYYLNFVKLIAAPMLVYFILLILGCNRTLLYICVIMVAMPTASLIGVFAERYNGDRVSASKSAFLTTVLSVITIPVIMSIV</sequence>
<feature type="transmembrane region" description="Helical" evidence="8">
    <location>
        <begin position="97"/>
        <end position="119"/>
    </location>
</feature>
<keyword evidence="3" id="KW-0813">Transport</keyword>
<organism evidence="9 10">
    <name type="scientific">Clostridium oryzae</name>
    <dbReference type="NCBI Taxonomy" id="1450648"/>
    <lineage>
        <taxon>Bacteria</taxon>
        <taxon>Bacillati</taxon>
        <taxon>Bacillota</taxon>
        <taxon>Clostridia</taxon>
        <taxon>Eubacteriales</taxon>
        <taxon>Clostridiaceae</taxon>
        <taxon>Clostridium</taxon>
    </lineage>
</organism>
<feature type="transmembrane region" description="Helical" evidence="8">
    <location>
        <begin position="35"/>
        <end position="53"/>
    </location>
</feature>
<evidence type="ECO:0000256" key="3">
    <source>
        <dbReference type="ARBA" id="ARBA00022448"/>
    </source>
</evidence>
<dbReference type="GO" id="GO:0055085">
    <property type="term" value="P:transmembrane transport"/>
    <property type="evidence" value="ECO:0007669"/>
    <property type="project" value="InterPro"/>
</dbReference>
<proteinExistence type="inferred from homology"/>
<feature type="transmembrane region" description="Helical" evidence="8">
    <location>
        <begin position="125"/>
        <end position="147"/>
    </location>
</feature>
<keyword evidence="4" id="KW-1003">Cell membrane</keyword>
<comment type="subcellular location">
    <subcellularLocation>
        <location evidence="1">Cell membrane</location>
        <topology evidence="1">Multi-pass membrane protein</topology>
    </subcellularLocation>
</comment>
<dbReference type="PANTHER" id="PTHR36838">
    <property type="entry name" value="AUXIN EFFLUX CARRIER FAMILY PROTEIN"/>
    <property type="match status" value="1"/>
</dbReference>
<reference evidence="9 10" key="1">
    <citation type="submission" date="2017-03" db="EMBL/GenBank/DDBJ databases">
        <title>Genome sequence of Clostridium oryzae DSM 28571.</title>
        <authorList>
            <person name="Poehlein A."/>
            <person name="Daniel R."/>
        </authorList>
    </citation>
    <scope>NUCLEOTIDE SEQUENCE [LARGE SCALE GENOMIC DNA]</scope>
    <source>
        <strain evidence="9 10">DSM 28571</strain>
    </source>
</reference>
<evidence type="ECO:0000256" key="1">
    <source>
        <dbReference type="ARBA" id="ARBA00004651"/>
    </source>
</evidence>
<keyword evidence="10" id="KW-1185">Reference proteome</keyword>
<dbReference type="RefSeq" id="WP_169911659.1">
    <property type="nucleotide sequence ID" value="NZ_MZGV01000045.1"/>
</dbReference>
<evidence type="ECO:0000256" key="2">
    <source>
        <dbReference type="ARBA" id="ARBA00010145"/>
    </source>
</evidence>
<feature type="transmembrane region" description="Helical" evidence="8">
    <location>
        <begin position="190"/>
        <end position="210"/>
    </location>
</feature>
<keyword evidence="6 8" id="KW-1133">Transmembrane helix</keyword>
<evidence type="ECO:0000256" key="7">
    <source>
        <dbReference type="ARBA" id="ARBA00023136"/>
    </source>
</evidence>
<name>A0A1V4IHK4_9CLOT</name>
<feature type="transmembrane region" description="Helical" evidence="8">
    <location>
        <begin position="159"/>
        <end position="178"/>
    </location>
</feature>
<dbReference type="Proteomes" id="UP000190080">
    <property type="component" value="Unassembled WGS sequence"/>
</dbReference>
<protein>
    <submittedName>
        <fullName evidence="9">Membrane transport protein</fullName>
    </submittedName>
</protein>
<evidence type="ECO:0000256" key="8">
    <source>
        <dbReference type="SAM" id="Phobius"/>
    </source>
</evidence>
<dbReference type="Pfam" id="PF03547">
    <property type="entry name" value="Mem_trans"/>
    <property type="match status" value="2"/>
</dbReference>
<dbReference type="PANTHER" id="PTHR36838:SF1">
    <property type="entry name" value="SLR1864 PROTEIN"/>
    <property type="match status" value="1"/>
</dbReference>
<comment type="similarity">
    <text evidence="2">Belongs to the auxin efflux carrier (TC 2.A.69) family.</text>
</comment>
<keyword evidence="7 8" id="KW-0472">Membrane</keyword>
<keyword evidence="5 8" id="KW-0812">Transmembrane</keyword>
<evidence type="ECO:0000313" key="9">
    <source>
        <dbReference type="EMBL" id="OPJ59399.1"/>
    </source>
</evidence>
<feature type="transmembrane region" description="Helical" evidence="8">
    <location>
        <begin position="6"/>
        <end position="23"/>
    </location>
</feature>
<evidence type="ECO:0000313" key="10">
    <source>
        <dbReference type="Proteomes" id="UP000190080"/>
    </source>
</evidence>
<evidence type="ECO:0000256" key="4">
    <source>
        <dbReference type="ARBA" id="ARBA00022475"/>
    </source>
</evidence>
<comment type="caution">
    <text evidence="9">The sequence shown here is derived from an EMBL/GenBank/DDBJ whole genome shotgun (WGS) entry which is preliminary data.</text>
</comment>
<feature type="transmembrane region" description="Helical" evidence="8">
    <location>
        <begin position="282"/>
        <end position="300"/>
    </location>
</feature>
<dbReference type="STRING" id="1450648.CLORY_33280"/>
<dbReference type="InterPro" id="IPR038770">
    <property type="entry name" value="Na+/solute_symporter_sf"/>
</dbReference>
<accession>A0A1V4IHK4</accession>
<evidence type="ECO:0000256" key="5">
    <source>
        <dbReference type="ARBA" id="ARBA00022692"/>
    </source>
</evidence>
<dbReference type="EMBL" id="MZGV01000045">
    <property type="protein sequence ID" value="OPJ59399.1"/>
    <property type="molecule type" value="Genomic_DNA"/>
</dbReference>
<feature type="transmembrane region" description="Helical" evidence="8">
    <location>
        <begin position="249"/>
        <end position="270"/>
    </location>
</feature>
<dbReference type="GO" id="GO:0005886">
    <property type="term" value="C:plasma membrane"/>
    <property type="evidence" value="ECO:0007669"/>
    <property type="project" value="UniProtKB-SubCell"/>
</dbReference>
<gene>
    <name evidence="9" type="ORF">CLORY_33280</name>
</gene>